<name>A0A9E6ZPK1_9FLAO</name>
<dbReference type="EMBL" id="CP094358">
    <property type="protein sequence ID" value="UOB18544.1"/>
    <property type="molecule type" value="Genomic_DNA"/>
</dbReference>
<dbReference type="KEGG" id="fbm:MQE35_04465"/>
<keyword evidence="3" id="KW-1185">Reference proteome</keyword>
<evidence type="ECO:0000256" key="1">
    <source>
        <dbReference type="SAM" id="SignalP"/>
    </source>
</evidence>
<evidence type="ECO:0000313" key="2">
    <source>
        <dbReference type="EMBL" id="UOB18544.1"/>
    </source>
</evidence>
<organism evidence="2 3">
    <name type="scientific">Abyssalbus ytuae</name>
    <dbReference type="NCBI Taxonomy" id="2926907"/>
    <lineage>
        <taxon>Bacteria</taxon>
        <taxon>Pseudomonadati</taxon>
        <taxon>Bacteroidota</taxon>
        <taxon>Flavobacteriia</taxon>
        <taxon>Flavobacteriales</taxon>
        <taxon>Flavobacteriaceae</taxon>
        <taxon>Abyssalbus</taxon>
    </lineage>
</organism>
<gene>
    <name evidence="2" type="ORF">MQE35_04465</name>
</gene>
<proteinExistence type="predicted"/>
<sequence length="247" mass="28201">MKKIYLLVLCLVVTLTSCQFSENIYINDDGTGKMSFVFDGSELMKMGGDAMAKEGKEEVIDSTIVFKDFFKEKKDSIAKLPKEEQEALKSLEKFTMHMLMNPQEQQMKFDLFTEFNNVNELQDMMAAMNKANSLKKENQSADNPFSSFGNGGGTKMEYTFKKGVFKRKAIIVDKELHQQAMDSLGEAEMMLSSSSYVLNYHFPKPVKSVSNENAMFSADRKSFKIEVSFMDYLKDPEMLNLEVKLED</sequence>
<feature type="chain" id="PRO_5038543451" description="Lipoprotein" evidence="1">
    <location>
        <begin position="22"/>
        <end position="247"/>
    </location>
</feature>
<evidence type="ECO:0008006" key="4">
    <source>
        <dbReference type="Google" id="ProtNLM"/>
    </source>
</evidence>
<keyword evidence="1" id="KW-0732">Signal</keyword>
<dbReference type="AlphaFoldDB" id="A0A9E6ZPK1"/>
<feature type="signal peptide" evidence="1">
    <location>
        <begin position="1"/>
        <end position="21"/>
    </location>
</feature>
<dbReference type="PROSITE" id="PS51257">
    <property type="entry name" value="PROKAR_LIPOPROTEIN"/>
    <property type="match status" value="1"/>
</dbReference>
<evidence type="ECO:0000313" key="3">
    <source>
        <dbReference type="Proteomes" id="UP000831290"/>
    </source>
</evidence>
<accession>A0A9E6ZPK1</accession>
<dbReference type="Proteomes" id="UP000831290">
    <property type="component" value="Chromosome"/>
</dbReference>
<reference evidence="2" key="1">
    <citation type="submission" date="2022-03" db="EMBL/GenBank/DDBJ databases">
        <title>Description of Abyssus ytuae gen. nov., sp. nov., a novel member of the family Flavobacteriaceae isolated from the sediment of Mariana Trench.</title>
        <authorList>
            <person name="Zhang J."/>
            <person name="Xu X."/>
        </authorList>
    </citation>
    <scope>NUCLEOTIDE SEQUENCE</scope>
    <source>
        <strain evidence="2">MT3330</strain>
    </source>
</reference>
<dbReference type="RefSeq" id="WP_255844937.1">
    <property type="nucleotide sequence ID" value="NZ_CP094358.1"/>
</dbReference>
<protein>
    <recommendedName>
        <fullName evidence="4">Lipoprotein</fullName>
    </recommendedName>
</protein>